<evidence type="ECO:0000259" key="1">
    <source>
        <dbReference type="Pfam" id="PF13472"/>
    </source>
</evidence>
<dbReference type="Gene3D" id="3.40.50.1110">
    <property type="entry name" value="SGNH hydrolase"/>
    <property type="match status" value="1"/>
</dbReference>
<sequence length="458" mass="49890">MVFHGKILPIKIFIGNSVARTHHKLSNSLFRNCSLSLFCAVLLMGCAASQDAAPARSIEKLGRYSSVVPFYKALDALQGGKVTEPVTILQIGDSHTANDAFSDQMRTQLQQRFGNAGRGYMQPGVPFRYYHPAQVTVSSNGWTAVSAFSKTATGPWGISLVRQHADAPASMTVTADEAGGLGHGMVEFLRQPGGGQIVVQTDDGGRTVVSTASSQNADAMWLRMPTTPNTQSVTVSAMGDGPVDILGWEVGKGSQTRPEPGILYSNLGITGSTIDIVSKADPRILSEEIRHIKPSLLIVAFGTNEGFNNTTNFDSYAARYEQIIHDLHSAAPMAGLVVTLPPDGVHQERQAPYTRSCERLAYEARGFATPPALNTVRQAQTGVAQRNHWMQWDWRQAMADTTHSDGRCTILVWGRRNPPIAAKDHVHLLKAGYQQTAMSLYNDLMNGYSLWSLQKHKK</sequence>
<proteinExistence type="predicted"/>
<gene>
    <name evidence="2" type="ORF">D3W54_08450</name>
</gene>
<dbReference type="InterPro" id="IPR036514">
    <property type="entry name" value="SGNH_hydro_sf"/>
</dbReference>
<evidence type="ECO:0000313" key="3">
    <source>
        <dbReference type="Proteomes" id="UP000427842"/>
    </source>
</evidence>
<dbReference type="PANTHER" id="PTHR30383">
    <property type="entry name" value="THIOESTERASE 1/PROTEASE 1/LYSOPHOSPHOLIPASE L1"/>
    <property type="match status" value="1"/>
</dbReference>
<keyword evidence="3" id="KW-1185">Reference proteome</keyword>
<dbReference type="Gene3D" id="2.60.120.1360">
    <property type="match status" value="1"/>
</dbReference>
<reference evidence="2 3" key="1">
    <citation type="submission" date="2018-09" db="EMBL/GenBank/DDBJ databases">
        <title>Genome sequence and characterization of the bcs clusters for the production of nanocellulose from the low pH resistant strain Komagataeibacter medellinensis ID13488.</title>
        <authorList>
            <person name="Hernandez-Arriaga A.M."/>
            <person name="Del Cerro C."/>
            <person name="Urbina L."/>
            <person name="Eceiza A."/>
            <person name="Retegi A."/>
            <person name="Prieto M.A."/>
        </authorList>
    </citation>
    <scope>NUCLEOTIDE SEQUENCE [LARGE SCALE GENOMIC DNA]</scope>
    <source>
        <strain evidence="2 3">ID13488</strain>
    </source>
</reference>
<evidence type="ECO:0000313" key="2">
    <source>
        <dbReference type="EMBL" id="KAB8125279.1"/>
    </source>
</evidence>
<dbReference type="InterPro" id="IPR051532">
    <property type="entry name" value="Ester_Hydrolysis_Enzymes"/>
</dbReference>
<protein>
    <recommendedName>
        <fullName evidence="1">SGNH hydrolase-type esterase domain-containing protein</fullName>
    </recommendedName>
</protein>
<dbReference type="SUPFAM" id="SSF52266">
    <property type="entry name" value="SGNH hydrolase"/>
    <property type="match status" value="1"/>
</dbReference>
<dbReference type="InterPro" id="IPR013830">
    <property type="entry name" value="SGNH_hydro"/>
</dbReference>
<dbReference type="PANTHER" id="PTHR30383:SF29">
    <property type="entry name" value="SGNH HYDROLASE-TYPE ESTERASE DOMAIN-CONTAINING PROTEIN"/>
    <property type="match status" value="1"/>
</dbReference>
<feature type="domain" description="SGNH hydrolase-type esterase" evidence="1">
    <location>
        <begin position="264"/>
        <end position="434"/>
    </location>
</feature>
<organism evidence="2 3">
    <name type="scientific">Komagataeibacter medellinensis</name>
    <dbReference type="NCBI Taxonomy" id="1177712"/>
    <lineage>
        <taxon>Bacteria</taxon>
        <taxon>Pseudomonadati</taxon>
        <taxon>Pseudomonadota</taxon>
        <taxon>Alphaproteobacteria</taxon>
        <taxon>Acetobacterales</taxon>
        <taxon>Acetobacteraceae</taxon>
        <taxon>Komagataeibacter</taxon>
    </lineage>
</organism>
<accession>A0ABQ6VYM0</accession>
<comment type="caution">
    <text evidence="2">The sequence shown here is derived from an EMBL/GenBank/DDBJ whole genome shotgun (WGS) entry which is preliminary data.</text>
</comment>
<dbReference type="EMBL" id="QYAZ01000001">
    <property type="protein sequence ID" value="KAB8125279.1"/>
    <property type="molecule type" value="Genomic_DNA"/>
</dbReference>
<dbReference type="Proteomes" id="UP000427842">
    <property type="component" value="Unassembled WGS sequence"/>
</dbReference>
<name>A0ABQ6VYM0_9PROT</name>
<dbReference type="Pfam" id="PF13472">
    <property type="entry name" value="Lipase_GDSL_2"/>
    <property type="match status" value="1"/>
</dbReference>